<protein>
    <submittedName>
        <fullName evidence="2">Uncharacterized protein</fullName>
    </submittedName>
</protein>
<dbReference type="EMBL" id="JBJUIK010000009">
    <property type="protein sequence ID" value="KAL3519217.1"/>
    <property type="molecule type" value="Genomic_DNA"/>
</dbReference>
<accession>A0ABD2ZLB2</accession>
<feature type="region of interest" description="Disordered" evidence="1">
    <location>
        <begin position="1"/>
        <end position="29"/>
    </location>
</feature>
<evidence type="ECO:0000313" key="3">
    <source>
        <dbReference type="Proteomes" id="UP001630127"/>
    </source>
</evidence>
<gene>
    <name evidence="2" type="ORF">ACH5RR_021806</name>
</gene>
<evidence type="ECO:0000313" key="2">
    <source>
        <dbReference type="EMBL" id="KAL3519217.1"/>
    </source>
</evidence>
<reference evidence="2 3" key="1">
    <citation type="submission" date="2024-11" db="EMBL/GenBank/DDBJ databases">
        <title>A near-complete genome assembly of Cinchona calisaya.</title>
        <authorList>
            <person name="Lian D.C."/>
            <person name="Zhao X.W."/>
            <person name="Wei L."/>
        </authorList>
    </citation>
    <scope>NUCLEOTIDE SEQUENCE [LARGE SCALE GENOMIC DNA]</scope>
    <source>
        <tissue evidence="2">Nenye</tissue>
    </source>
</reference>
<comment type="caution">
    <text evidence="2">The sequence shown here is derived from an EMBL/GenBank/DDBJ whole genome shotgun (WGS) entry which is preliminary data.</text>
</comment>
<keyword evidence="3" id="KW-1185">Reference proteome</keyword>
<proteinExistence type="predicted"/>
<evidence type="ECO:0000256" key="1">
    <source>
        <dbReference type="SAM" id="MobiDB-lite"/>
    </source>
</evidence>
<name>A0ABD2ZLB2_9GENT</name>
<sequence>MKRFNSNTEGPLAAVKRPSKPGCCGPEENLAATRSSRLKNLAATKEEMKVCEMVNIPPITELAEFSRLCPVRKMEKNVVTLCGVEDEPKVSKITV</sequence>
<dbReference type="Proteomes" id="UP001630127">
    <property type="component" value="Unassembled WGS sequence"/>
</dbReference>
<dbReference type="AlphaFoldDB" id="A0ABD2ZLB2"/>
<organism evidence="2 3">
    <name type="scientific">Cinchona calisaya</name>
    <dbReference type="NCBI Taxonomy" id="153742"/>
    <lineage>
        <taxon>Eukaryota</taxon>
        <taxon>Viridiplantae</taxon>
        <taxon>Streptophyta</taxon>
        <taxon>Embryophyta</taxon>
        <taxon>Tracheophyta</taxon>
        <taxon>Spermatophyta</taxon>
        <taxon>Magnoliopsida</taxon>
        <taxon>eudicotyledons</taxon>
        <taxon>Gunneridae</taxon>
        <taxon>Pentapetalae</taxon>
        <taxon>asterids</taxon>
        <taxon>lamiids</taxon>
        <taxon>Gentianales</taxon>
        <taxon>Rubiaceae</taxon>
        <taxon>Cinchonoideae</taxon>
        <taxon>Cinchoneae</taxon>
        <taxon>Cinchona</taxon>
    </lineage>
</organism>